<dbReference type="PIRSF" id="PIRSF005536">
    <property type="entry name" value="Agal"/>
    <property type="match status" value="1"/>
</dbReference>
<dbReference type="Pfam" id="PF02065">
    <property type="entry name" value="Melibiase"/>
    <property type="match status" value="1"/>
</dbReference>
<keyword evidence="3 5" id="KW-0378">Hydrolase</keyword>
<keyword evidence="4 5" id="KW-0326">Glycosidase</keyword>
<dbReference type="Proteomes" id="UP001408356">
    <property type="component" value="Unassembled WGS sequence"/>
</dbReference>
<dbReference type="SUPFAM" id="SSF51445">
    <property type="entry name" value="(Trans)glycosidases"/>
    <property type="match status" value="1"/>
</dbReference>
<dbReference type="InterPro" id="IPR031705">
    <property type="entry name" value="Glyco_hydro_36_C"/>
</dbReference>
<keyword evidence="10" id="KW-1185">Reference proteome</keyword>
<dbReference type="InterPro" id="IPR038417">
    <property type="entry name" value="Alpga-gal_N_sf"/>
</dbReference>
<evidence type="ECO:0000256" key="2">
    <source>
        <dbReference type="ARBA" id="ARBA00012755"/>
    </source>
</evidence>
<evidence type="ECO:0000313" key="9">
    <source>
        <dbReference type="EMBL" id="KAK9424665.1"/>
    </source>
</evidence>
<evidence type="ECO:0000259" key="7">
    <source>
        <dbReference type="Pfam" id="PF16874"/>
    </source>
</evidence>
<dbReference type="InterPro" id="IPR002252">
    <property type="entry name" value="Glyco_hydro_36"/>
</dbReference>
<dbReference type="Gene3D" id="3.20.20.70">
    <property type="entry name" value="Aldolase class I"/>
    <property type="match status" value="1"/>
</dbReference>
<evidence type="ECO:0000256" key="5">
    <source>
        <dbReference type="PIRNR" id="PIRNR005536"/>
    </source>
</evidence>
<dbReference type="Gene3D" id="2.70.98.60">
    <property type="entry name" value="alpha-galactosidase from lactobacil brevis"/>
    <property type="match status" value="1"/>
</dbReference>
<evidence type="ECO:0000256" key="1">
    <source>
        <dbReference type="ARBA" id="ARBA00001255"/>
    </source>
</evidence>
<dbReference type="PANTHER" id="PTHR43053:SF3">
    <property type="entry name" value="ALPHA-GALACTOSIDASE C-RELATED"/>
    <property type="match status" value="1"/>
</dbReference>
<proteinExistence type="inferred from homology"/>
<sequence>MAVIFAVLTFLSLCPSLILGRAMERDESGETQWISVGDGPSFSLFSGNISYQFHVDNLTLDLIHDHWGAYAAETVPDFHGKTNGWSGPYTYRRREFPDLGRGDFRVPAIHIEHADGNTVSAFSYTGYDVASGKPSLPGLPATFGGDGDVSTLTVHLYDNYSAIGADLHYSIFPQYGAIARSFSVTNQGNQSVSILRASSWSVDMPNEELEMIDLQGDWAGEAHLNRRSVVFGEQGFRSSAGYSSHYHNPFFALAPPTTTETLGPATGYSLIYTGSFAADIERWSTGWVRVLLGLNPLHLSWPLGPGETFTSPEVVSVYSEQGLGGMSRSFHSLYRNHLSRSNLTFETRPPLLNSWEGLGAKINESAMIQLATEAAGLGCTLIVMDDGWFGTDFPRDNDTLGLGDWTPDPRKFPDGLGPFVADVSNITVNSTTSDGASGTNQMTFGIWVEPEMVNPESDLYLEHPDWAMSAGGHNRTLVRNQLVLNVGLPEVQDYIINVIEKVLDSAPITYVKWDNNRGMHEMPSPSADHAYMLGLYRVIDNLTTAHPEILWEGCASGGGRFDPGLFHYWPQTWTSDDTDGLERLYIQFGTSYPYPPSAMSCHVSKVPNGQTGRTTPFAFRAAVASMCGSFGLELNPSELEPEDAEAIPGIIATQQSINPIVINGDFYRLALPDQSNWPAALFAYPDASSAVLFAFQIRSTLKPLPPPLKLKGLDPAAKYTVGNGTTSETWSGSTLMNVGLSSRADYRAYNCHVELVNLVQTVAIHEVRTGRCTLL</sequence>
<evidence type="ECO:0000256" key="4">
    <source>
        <dbReference type="ARBA" id="ARBA00023295"/>
    </source>
</evidence>
<dbReference type="EC" id="3.2.1.22" evidence="2 5"/>
<organism evidence="9 10">
    <name type="scientific">Seiridium unicorne</name>
    <dbReference type="NCBI Taxonomy" id="138068"/>
    <lineage>
        <taxon>Eukaryota</taxon>
        <taxon>Fungi</taxon>
        <taxon>Dikarya</taxon>
        <taxon>Ascomycota</taxon>
        <taxon>Pezizomycotina</taxon>
        <taxon>Sordariomycetes</taxon>
        <taxon>Xylariomycetidae</taxon>
        <taxon>Amphisphaeriales</taxon>
        <taxon>Sporocadaceae</taxon>
        <taxon>Seiridium</taxon>
    </lineage>
</organism>
<feature type="chain" id="PRO_5045791056" description="Alpha-galactosidase" evidence="6">
    <location>
        <begin position="21"/>
        <end position="775"/>
    </location>
</feature>
<comment type="similarity">
    <text evidence="5">Belongs to the glycosyl hydrolase.</text>
</comment>
<keyword evidence="6" id="KW-0732">Signal</keyword>
<protein>
    <recommendedName>
        <fullName evidence="2 5">Alpha-galactosidase</fullName>
        <ecNumber evidence="2 5">3.2.1.22</ecNumber>
    </recommendedName>
</protein>
<accession>A0ABR2VDZ9</accession>
<feature type="domain" description="Glycosyl hydrolase family 36 N-terminal" evidence="8">
    <location>
        <begin position="62"/>
        <end position="303"/>
    </location>
</feature>
<feature type="domain" description="Glycosyl hydrolase family 36 C-terminal" evidence="7">
    <location>
        <begin position="677"/>
        <end position="746"/>
    </location>
</feature>
<evidence type="ECO:0000313" key="10">
    <source>
        <dbReference type="Proteomes" id="UP001408356"/>
    </source>
</evidence>
<dbReference type="Pfam" id="PF16875">
    <property type="entry name" value="Glyco_hydro_36N"/>
    <property type="match status" value="1"/>
</dbReference>
<dbReference type="PANTHER" id="PTHR43053">
    <property type="entry name" value="GLYCOSIDASE FAMILY 31"/>
    <property type="match status" value="1"/>
</dbReference>
<dbReference type="Pfam" id="PF16874">
    <property type="entry name" value="Glyco_hydro_36C"/>
    <property type="match status" value="1"/>
</dbReference>
<dbReference type="InterPro" id="IPR013785">
    <property type="entry name" value="Aldolase_TIM"/>
</dbReference>
<gene>
    <name evidence="9" type="ORF">SUNI508_03541</name>
</gene>
<dbReference type="EMBL" id="JARVKF010000035">
    <property type="protein sequence ID" value="KAK9424665.1"/>
    <property type="molecule type" value="Genomic_DNA"/>
</dbReference>
<dbReference type="InterPro" id="IPR050985">
    <property type="entry name" value="Alpha-glycosidase_related"/>
</dbReference>
<dbReference type="PRINTS" id="PR00743">
    <property type="entry name" value="GLHYDRLASE36"/>
</dbReference>
<comment type="function">
    <text evidence="5">Hydrolyzes a variety of simple alpha-D-galactoside as well as more complex molecules such as oligosaccharides and polysaccharides.</text>
</comment>
<dbReference type="CDD" id="cd14791">
    <property type="entry name" value="GH36"/>
    <property type="match status" value="1"/>
</dbReference>
<dbReference type="InterPro" id="IPR017853">
    <property type="entry name" value="GH"/>
</dbReference>
<comment type="catalytic activity">
    <reaction evidence="1 5">
        <text>Hydrolysis of terminal, non-reducing alpha-D-galactose residues in alpha-D-galactosides, including galactose oligosaccharides, galactomannans and galactolipids.</text>
        <dbReference type="EC" id="3.2.1.22"/>
    </reaction>
</comment>
<evidence type="ECO:0000256" key="6">
    <source>
        <dbReference type="SAM" id="SignalP"/>
    </source>
</evidence>
<dbReference type="Gene3D" id="2.60.40.1180">
    <property type="entry name" value="Golgi alpha-mannosidase II"/>
    <property type="match status" value="1"/>
</dbReference>
<evidence type="ECO:0000256" key="3">
    <source>
        <dbReference type="ARBA" id="ARBA00022801"/>
    </source>
</evidence>
<dbReference type="InterPro" id="IPR031704">
    <property type="entry name" value="Glyco_hydro_36_N"/>
</dbReference>
<evidence type="ECO:0000259" key="8">
    <source>
        <dbReference type="Pfam" id="PF16875"/>
    </source>
</evidence>
<name>A0ABR2VDZ9_9PEZI</name>
<feature type="signal peptide" evidence="6">
    <location>
        <begin position="1"/>
        <end position="20"/>
    </location>
</feature>
<reference evidence="9 10" key="1">
    <citation type="journal article" date="2024" name="J. Plant Pathol.">
        <title>Sequence and assembly of the genome of Seiridium unicorne, isolate CBS 538.82, causal agent of cypress canker disease.</title>
        <authorList>
            <person name="Scali E."/>
            <person name="Rocca G.D."/>
            <person name="Danti R."/>
            <person name="Garbelotto M."/>
            <person name="Barberini S."/>
            <person name="Baroncelli R."/>
            <person name="Emiliani G."/>
        </authorList>
    </citation>
    <scope>NUCLEOTIDE SEQUENCE [LARGE SCALE GENOMIC DNA]</scope>
    <source>
        <strain evidence="9 10">BM-138-508</strain>
    </source>
</reference>
<dbReference type="InterPro" id="IPR013780">
    <property type="entry name" value="Glyco_hydro_b"/>
</dbReference>
<comment type="caution">
    <text evidence="9">The sequence shown here is derived from an EMBL/GenBank/DDBJ whole genome shotgun (WGS) entry which is preliminary data.</text>
</comment>